<dbReference type="AlphaFoldDB" id="A0A4U0TL40"/>
<dbReference type="PROSITE" id="PS51186">
    <property type="entry name" value="GNAT"/>
    <property type="match status" value="1"/>
</dbReference>
<organism evidence="3 4">
    <name type="scientific">Salinomyces thailandicus</name>
    <dbReference type="NCBI Taxonomy" id="706561"/>
    <lineage>
        <taxon>Eukaryota</taxon>
        <taxon>Fungi</taxon>
        <taxon>Dikarya</taxon>
        <taxon>Ascomycota</taxon>
        <taxon>Pezizomycotina</taxon>
        <taxon>Dothideomycetes</taxon>
        <taxon>Dothideomycetidae</taxon>
        <taxon>Mycosphaerellales</taxon>
        <taxon>Teratosphaeriaceae</taxon>
        <taxon>Salinomyces</taxon>
    </lineage>
</organism>
<reference evidence="3 4" key="1">
    <citation type="submission" date="2017-03" db="EMBL/GenBank/DDBJ databases">
        <title>Genomes of endolithic fungi from Antarctica.</title>
        <authorList>
            <person name="Coleine C."/>
            <person name="Masonjones S."/>
            <person name="Stajich J.E."/>
        </authorList>
    </citation>
    <scope>NUCLEOTIDE SEQUENCE [LARGE SCALE GENOMIC DNA]</scope>
    <source>
        <strain evidence="3 4">CCFEE 6315</strain>
    </source>
</reference>
<feature type="compositionally biased region" description="Basic and acidic residues" evidence="1">
    <location>
        <begin position="125"/>
        <end position="137"/>
    </location>
</feature>
<dbReference type="InterPro" id="IPR000182">
    <property type="entry name" value="GNAT_dom"/>
</dbReference>
<sequence>MPYQPPSTPLTHPTLTIRPAVPSDLLPAAHLAAKAFFDTELFGEIIHPFRHEFPEDMHLYWLRGFRGALKAMERRKRRVMEGEEGEVEVMVDSDTQILVAVSSEEEEEVGGRVVGVAVWVRKRGEEEKKEGGGKKEREEEEEEGEEEGEEEEEEEGDEEEEEAELPINRAADPAKLDILSRSQPFTAHKWSGHRASTWYLANLAISPSHQGQGIGKRLVRWGFVQAEKEGVCVSVISALGKDGFYRRCGFDVEDGHATEGEGNPLSGVPGGLVMFRDRV</sequence>
<keyword evidence="4" id="KW-1185">Reference proteome</keyword>
<evidence type="ECO:0000259" key="2">
    <source>
        <dbReference type="PROSITE" id="PS51186"/>
    </source>
</evidence>
<protein>
    <recommendedName>
        <fullName evidence="2">N-acetyltransferase domain-containing protein</fullName>
    </recommendedName>
</protein>
<proteinExistence type="predicted"/>
<dbReference type="GO" id="GO:0016747">
    <property type="term" value="F:acyltransferase activity, transferring groups other than amino-acyl groups"/>
    <property type="evidence" value="ECO:0007669"/>
    <property type="project" value="InterPro"/>
</dbReference>
<evidence type="ECO:0000313" key="3">
    <source>
        <dbReference type="EMBL" id="TKA22584.1"/>
    </source>
</evidence>
<dbReference type="SUPFAM" id="SSF55729">
    <property type="entry name" value="Acyl-CoA N-acyltransferases (Nat)"/>
    <property type="match status" value="1"/>
</dbReference>
<dbReference type="PANTHER" id="PTHR42791">
    <property type="entry name" value="GNAT FAMILY ACETYLTRANSFERASE"/>
    <property type="match status" value="1"/>
</dbReference>
<dbReference type="Proteomes" id="UP000308549">
    <property type="component" value="Unassembled WGS sequence"/>
</dbReference>
<name>A0A4U0TL40_9PEZI</name>
<feature type="domain" description="N-acetyltransferase" evidence="2">
    <location>
        <begin position="134"/>
        <end position="279"/>
    </location>
</feature>
<feature type="region of interest" description="Disordered" evidence="1">
    <location>
        <begin position="125"/>
        <end position="173"/>
    </location>
</feature>
<accession>A0A4U0TL40</accession>
<dbReference type="PANTHER" id="PTHR42791:SF16">
    <property type="entry name" value="N-ACETYLTRANSFERASE DOMAIN-CONTAINING PROTEIN"/>
    <property type="match status" value="1"/>
</dbReference>
<feature type="compositionally biased region" description="Acidic residues" evidence="1">
    <location>
        <begin position="138"/>
        <end position="164"/>
    </location>
</feature>
<dbReference type="InterPro" id="IPR052523">
    <property type="entry name" value="Trichothecene_AcTrans"/>
</dbReference>
<dbReference type="OrthoDB" id="2115692at2759"/>
<dbReference type="EMBL" id="NAJL01000071">
    <property type="protein sequence ID" value="TKA22584.1"/>
    <property type="molecule type" value="Genomic_DNA"/>
</dbReference>
<dbReference type="CDD" id="cd04301">
    <property type="entry name" value="NAT_SF"/>
    <property type="match status" value="1"/>
</dbReference>
<dbReference type="Pfam" id="PF13508">
    <property type="entry name" value="Acetyltransf_7"/>
    <property type="match status" value="1"/>
</dbReference>
<comment type="caution">
    <text evidence="3">The sequence shown here is derived from an EMBL/GenBank/DDBJ whole genome shotgun (WGS) entry which is preliminary data.</text>
</comment>
<dbReference type="Gene3D" id="3.40.630.30">
    <property type="match status" value="1"/>
</dbReference>
<dbReference type="InterPro" id="IPR016181">
    <property type="entry name" value="Acyl_CoA_acyltransferase"/>
</dbReference>
<evidence type="ECO:0000256" key="1">
    <source>
        <dbReference type="SAM" id="MobiDB-lite"/>
    </source>
</evidence>
<evidence type="ECO:0000313" key="4">
    <source>
        <dbReference type="Proteomes" id="UP000308549"/>
    </source>
</evidence>
<gene>
    <name evidence="3" type="ORF">B0A50_08154</name>
</gene>